<evidence type="ECO:0000313" key="1">
    <source>
        <dbReference type="EMBL" id="NYI03885.1"/>
    </source>
</evidence>
<gene>
    <name evidence="1" type="ORF">FHU37_000828</name>
</gene>
<accession>A0A852ZQ60</accession>
<evidence type="ECO:0000313" key="2">
    <source>
        <dbReference type="Proteomes" id="UP000567795"/>
    </source>
</evidence>
<name>A0A852ZQ60_9ACTN</name>
<proteinExistence type="predicted"/>
<keyword evidence="2" id="KW-1185">Reference proteome</keyword>
<reference evidence="1 2" key="1">
    <citation type="submission" date="2020-07" db="EMBL/GenBank/DDBJ databases">
        <title>Sequencing the genomes of 1000 actinobacteria strains.</title>
        <authorList>
            <person name="Klenk H.-P."/>
        </authorList>
    </citation>
    <scope>NUCLEOTIDE SEQUENCE [LARGE SCALE GENOMIC DNA]</scope>
    <source>
        <strain evidence="1 2">DSM 42178</strain>
    </source>
</reference>
<dbReference type="EMBL" id="JACBZD010000001">
    <property type="protein sequence ID" value="NYI03885.1"/>
    <property type="molecule type" value="Genomic_DNA"/>
</dbReference>
<dbReference type="Proteomes" id="UP000567795">
    <property type="component" value="Unassembled WGS sequence"/>
</dbReference>
<sequence length="41" mass="4625">MFTEGLLNSAPCPRVTRVIRPALWHNPSRLHQVHVLGAHGR</sequence>
<dbReference type="AlphaFoldDB" id="A0A852ZQ60"/>
<protein>
    <submittedName>
        <fullName evidence="1">Uncharacterized protein</fullName>
    </submittedName>
</protein>
<comment type="caution">
    <text evidence="1">The sequence shown here is derived from an EMBL/GenBank/DDBJ whole genome shotgun (WGS) entry which is preliminary data.</text>
</comment>
<organism evidence="1 2">
    <name type="scientific">Allostreptomyces psammosilenae</name>
    <dbReference type="NCBI Taxonomy" id="1892865"/>
    <lineage>
        <taxon>Bacteria</taxon>
        <taxon>Bacillati</taxon>
        <taxon>Actinomycetota</taxon>
        <taxon>Actinomycetes</taxon>
        <taxon>Kitasatosporales</taxon>
        <taxon>Streptomycetaceae</taxon>
        <taxon>Allostreptomyces</taxon>
    </lineage>
</organism>